<dbReference type="GO" id="GO:0005886">
    <property type="term" value="C:plasma membrane"/>
    <property type="evidence" value="ECO:0007669"/>
    <property type="project" value="TreeGrafter"/>
</dbReference>
<evidence type="ECO:0000313" key="7">
    <source>
        <dbReference type="Proteomes" id="UP001353858"/>
    </source>
</evidence>
<feature type="transmembrane region" description="Helical" evidence="5">
    <location>
        <begin position="241"/>
        <end position="267"/>
    </location>
</feature>
<dbReference type="Pfam" id="PF00335">
    <property type="entry name" value="Tetraspanin"/>
    <property type="match status" value="1"/>
</dbReference>
<dbReference type="Gene3D" id="1.10.1450.10">
    <property type="entry name" value="Tetraspanin"/>
    <property type="match status" value="1"/>
</dbReference>
<gene>
    <name evidence="6" type="ORF">RN001_006333</name>
</gene>
<dbReference type="AlphaFoldDB" id="A0AAN7PDJ2"/>
<evidence type="ECO:0000256" key="3">
    <source>
        <dbReference type="ARBA" id="ARBA00022989"/>
    </source>
</evidence>
<keyword evidence="2 5" id="KW-0812">Transmembrane</keyword>
<keyword evidence="3 5" id="KW-1133">Transmembrane helix</keyword>
<evidence type="ECO:0000256" key="1">
    <source>
        <dbReference type="ARBA" id="ARBA00004141"/>
    </source>
</evidence>
<comment type="caution">
    <text evidence="6">The sequence shown here is derived from an EMBL/GenBank/DDBJ whole genome shotgun (WGS) entry which is preliminary data.</text>
</comment>
<evidence type="ECO:0000256" key="2">
    <source>
        <dbReference type="ARBA" id="ARBA00022692"/>
    </source>
</evidence>
<dbReference type="InterPro" id="IPR018499">
    <property type="entry name" value="Tetraspanin/Peripherin"/>
</dbReference>
<evidence type="ECO:0000256" key="4">
    <source>
        <dbReference type="ARBA" id="ARBA00023136"/>
    </source>
</evidence>
<evidence type="ECO:0008006" key="8">
    <source>
        <dbReference type="Google" id="ProtNLM"/>
    </source>
</evidence>
<evidence type="ECO:0000313" key="6">
    <source>
        <dbReference type="EMBL" id="KAK4883014.1"/>
    </source>
</evidence>
<dbReference type="EMBL" id="JARPUR010000002">
    <property type="protein sequence ID" value="KAK4883014.1"/>
    <property type="molecule type" value="Genomic_DNA"/>
</dbReference>
<dbReference type="InterPro" id="IPR008952">
    <property type="entry name" value="Tetraspanin_EC2_sf"/>
</dbReference>
<dbReference type="Proteomes" id="UP001353858">
    <property type="component" value="Unassembled WGS sequence"/>
</dbReference>
<sequence>MKILSLTKSKALLAFCNFLLMVCGCTLITGGLLVLFDSGKILLSRLLSVGPLTSMPHPLLYYIAIGVTSVGLVIVGIGIIGCWASCLHSYFLLTFYFLIIMIILVGECAIYAISWIWPHCLGLDLDKDELITSLQSNYGVSGQEQFTAAIDLTQTKFNCCGISSANEYDTSLWRLQSLGPNKFAVPLTCCILNNFRDAQAYLNPIPINSTLCQALESTRHEGLRNNKGCIEELEKWYKEQYIIFLVAGLVVVLAEFLVLLSTIFAFTKICKSRQTSRGSGNNIKTKYPNTTENIYQRRSPFTLGDLSYASTSNSFKRNYKLADNT</sequence>
<feature type="transmembrane region" description="Helical" evidence="5">
    <location>
        <begin position="90"/>
        <end position="117"/>
    </location>
</feature>
<dbReference type="PANTHER" id="PTHR19282">
    <property type="entry name" value="TETRASPANIN"/>
    <property type="match status" value="1"/>
</dbReference>
<dbReference type="PROSITE" id="PS51257">
    <property type="entry name" value="PROKAR_LIPOPROTEIN"/>
    <property type="match status" value="1"/>
</dbReference>
<proteinExistence type="predicted"/>
<comment type="subcellular location">
    <subcellularLocation>
        <location evidence="1">Membrane</location>
        <topology evidence="1">Multi-pass membrane protein</topology>
    </subcellularLocation>
</comment>
<name>A0AAN7PDJ2_9COLE</name>
<reference evidence="7" key="1">
    <citation type="submission" date="2023-01" db="EMBL/GenBank/DDBJ databases">
        <title>Key to firefly adult light organ development and bioluminescence: homeobox transcription factors regulate luciferase expression and transportation to peroxisome.</title>
        <authorList>
            <person name="Fu X."/>
        </authorList>
    </citation>
    <scope>NUCLEOTIDE SEQUENCE [LARGE SCALE GENOMIC DNA]</scope>
</reference>
<feature type="transmembrane region" description="Helical" evidence="5">
    <location>
        <begin position="12"/>
        <end position="36"/>
    </location>
</feature>
<evidence type="ECO:0000256" key="5">
    <source>
        <dbReference type="SAM" id="Phobius"/>
    </source>
</evidence>
<keyword evidence="7" id="KW-1185">Reference proteome</keyword>
<dbReference type="SUPFAM" id="SSF48652">
    <property type="entry name" value="Tetraspanin"/>
    <property type="match status" value="1"/>
</dbReference>
<accession>A0AAN7PDJ2</accession>
<dbReference type="PANTHER" id="PTHR19282:SF428">
    <property type="entry name" value="TETRASPANIN 68C, ISOFORM A"/>
    <property type="match status" value="1"/>
</dbReference>
<organism evidence="6 7">
    <name type="scientific">Aquatica leii</name>
    <dbReference type="NCBI Taxonomy" id="1421715"/>
    <lineage>
        <taxon>Eukaryota</taxon>
        <taxon>Metazoa</taxon>
        <taxon>Ecdysozoa</taxon>
        <taxon>Arthropoda</taxon>
        <taxon>Hexapoda</taxon>
        <taxon>Insecta</taxon>
        <taxon>Pterygota</taxon>
        <taxon>Neoptera</taxon>
        <taxon>Endopterygota</taxon>
        <taxon>Coleoptera</taxon>
        <taxon>Polyphaga</taxon>
        <taxon>Elateriformia</taxon>
        <taxon>Elateroidea</taxon>
        <taxon>Lampyridae</taxon>
        <taxon>Luciolinae</taxon>
        <taxon>Aquatica</taxon>
    </lineage>
</organism>
<dbReference type="PRINTS" id="PR00259">
    <property type="entry name" value="TMFOUR"/>
</dbReference>
<feature type="transmembrane region" description="Helical" evidence="5">
    <location>
        <begin position="59"/>
        <end position="83"/>
    </location>
</feature>
<protein>
    <recommendedName>
        <fullName evidence="8">Tetraspanin</fullName>
    </recommendedName>
</protein>
<keyword evidence="4 5" id="KW-0472">Membrane</keyword>